<reference evidence="1 2" key="1">
    <citation type="submission" date="2015-01" db="EMBL/GenBank/DDBJ databases">
        <title>Draft genome sequence of Pedobacter sp. NL19 isolated from sludge of an effluent treatment pond in an abandoned uranium mine.</title>
        <authorList>
            <person name="Santos T."/>
            <person name="Caetano T."/>
            <person name="Covas C."/>
            <person name="Cruz A."/>
            <person name="Mendo S."/>
        </authorList>
    </citation>
    <scope>NUCLEOTIDE SEQUENCE [LARGE SCALE GENOMIC DNA]</scope>
    <source>
        <strain evidence="1 2">NL19</strain>
    </source>
</reference>
<keyword evidence="2" id="KW-1185">Reference proteome</keyword>
<dbReference type="RefSeq" id="WP_041878786.1">
    <property type="nucleotide sequence ID" value="NZ_CP157278.1"/>
</dbReference>
<evidence type="ECO:0000313" key="2">
    <source>
        <dbReference type="Proteomes" id="UP000032049"/>
    </source>
</evidence>
<name>A0A0D0GM24_9SPHI</name>
<dbReference type="EMBL" id="JXRA01000017">
    <property type="protein sequence ID" value="KIO78282.1"/>
    <property type="molecule type" value="Genomic_DNA"/>
</dbReference>
<dbReference type="STRING" id="1503925.TH53_04510"/>
<evidence type="ECO:0000313" key="1">
    <source>
        <dbReference type="EMBL" id="KIO78282.1"/>
    </source>
</evidence>
<dbReference type="Proteomes" id="UP000032049">
    <property type="component" value="Unassembled WGS sequence"/>
</dbReference>
<dbReference type="OrthoDB" id="787491at2"/>
<sequence>MGYLVVISFNGKPVGLTFDADGVFKKVLEQREKRDLTGIGWHVGGRFDDRDGRHRDTIAIAALPGTIRTYFTNNYPKDTLQRAFVNRDTSYPVISSNTGVFLNAFTSAGLFIKRVQLYPRVKLITNIGAGALPANITAYLNTTYPAYVFSNAWDLNLNGSVKGYLVLISANYIKYAVVFDGSGNFAGSITVR</sequence>
<comment type="caution">
    <text evidence="1">The sequence shown here is derived from an EMBL/GenBank/DDBJ whole genome shotgun (WGS) entry which is preliminary data.</text>
</comment>
<dbReference type="AlphaFoldDB" id="A0A0D0GM24"/>
<dbReference type="SUPFAM" id="SSF160574">
    <property type="entry name" value="BT0923-like"/>
    <property type="match status" value="1"/>
</dbReference>
<organism evidence="1 2">
    <name type="scientific">Pedobacter lusitanus</name>
    <dbReference type="NCBI Taxonomy" id="1503925"/>
    <lineage>
        <taxon>Bacteria</taxon>
        <taxon>Pseudomonadati</taxon>
        <taxon>Bacteroidota</taxon>
        <taxon>Sphingobacteriia</taxon>
        <taxon>Sphingobacteriales</taxon>
        <taxon>Sphingobacteriaceae</taxon>
        <taxon>Pedobacter</taxon>
    </lineage>
</organism>
<proteinExistence type="predicted"/>
<gene>
    <name evidence="1" type="ORF">TH53_04510</name>
</gene>
<accession>A0A0D0GM24</accession>
<protein>
    <submittedName>
        <fullName evidence="1">Uncharacterized protein</fullName>
    </submittedName>
</protein>
<dbReference type="Gene3D" id="3.40.1420.30">
    <property type="match status" value="1"/>
</dbReference>